<dbReference type="Proteomes" id="UP000662111">
    <property type="component" value="Unassembled WGS sequence"/>
</dbReference>
<dbReference type="EMBL" id="BMLB01000006">
    <property type="protein sequence ID" value="GGK77826.1"/>
    <property type="molecule type" value="Genomic_DNA"/>
</dbReference>
<dbReference type="RefSeq" id="WP_022922065.1">
    <property type="nucleotide sequence ID" value="NZ_BMLB01000006.1"/>
</dbReference>
<comment type="caution">
    <text evidence="4">The sequence shown here is derived from an EMBL/GenBank/DDBJ whole genome shotgun (WGS) entry which is preliminary data.</text>
</comment>
<evidence type="ECO:0000313" key="4">
    <source>
        <dbReference type="EMBL" id="GGK77826.1"/>
    </source>
</evidence>
<reference evidence="5" key="1">
    <citation type="journal article" date="2019" name="Int. J. Syst. Evol. Microbiol.">
        <title>The Global Catalogue of Microorganisms (GCM) 10K type strain sequencing project: providing services to taxonomists for standard genome sequencing and annotation.</title>
        <authorList>
            <consortium name="The Broad Institute Genomics Platform"/>
            <consortium name="The Broad Institute Genome Sequencing Center for Infectious Disease"/>
            <person name="Wu L."/>
            <person name="Ma J."/>
        </authorList>
    </citation>
    <scope>NUCLEOTIDE SEQUENCE [LARGE SCALE GENOMIC DNA]</scope>
    <source>
        <strain evidence="5">CGMCC 1.5362</strain>
    </source>
</reference>
<evidence type="ECO:0000259" key="3">
    <source>
        <dbReference type="Pfam" id="PF04024"/>
    </source>
</evidence>
<keyword evidence="5" id="KW-1185">Reference proteome</keyword>
<feature type="compositionally biased region" description="Low complexity" evidence="1">
    <location>
        <begin position="28"/>
        <end position="40"/>
    </location>
</feature>
<gene>
    <name evidence="4" type="ORF">GCM10011509_27950</name>
</gene>
<proteinExistence type="predicted"/>
<organism evidence="4 5">
    <name type="scientific">Ornithinimicrobium pekingense</name>
    <dbReference type="NCBI Taxonomy" id="384677"/>
    <lineage>
        <taxon>Bacteria</taxon>
        <taxon>Bacillati</taxon>
        <taxon>Actinomycetota</taxon>
        <taxon>Actinomycetes</taxon>
        <taxon>Micrococcales</taxon>
        <taxon>Ornithinimicrobiaceae</taxon>
        <taxon>Ornithinimicrobium</taxon>
    </lineage>
</organism>
<evidence type="ECO:0000256" key="2">
    <source>
        <dbReference type="SAM" id="Phobius"/>
    </source>
</evidence>
<evidence type="ECO:0000256" key="1">
    <source>
        <dbReference type="SAM" id="MobiDB-lite"/>
    </source>
</evidence>
<keyword evidence="2" id="KW-1133">Transmembrane helix</keyword>
<evidence type="ECO:0000313" key="5">
    <source>
        <dbReference type="Proteomes" id="UP000662111"/>
    </source>
</evidence>
<name>A0ABQ2FBE1_9MICO</name>
<keyword evidence="2" id="KW-0472">Membrane</keyword>
<sequence>MNETIPPTPATATGATSAVDDVWGVHRPPALQGQPAAGPSPSGPGPASPGAAPLSRDTTSGVVGGVCAGIARRTGLSPAAVRLAAVALVLFLGTGIGAYLILWALLPDDSGRVPAERAARALSSSGDRRPLTHH</sequence>
<keyword evidence="2" id="KW-0812">Transmembrane</keyword>
<dbReference type="Pfam" id="PF04024">
    <property type="entry name" value="PspC"/>
    <property type="match status" value="1"/>
</dbReference>
<protein>
    <recommendedName>
        <fullName evidence="3">Phage shock protein PspC N-terminal domain-containing protein</fullName>
    </recommendedName>
</protein>
<dbReference type="InterPro" id="IPR007168">
    <property type="entry name" value="Phageshock_PspC_N"/>
</dbReference>
<feature type="region of interest" description="Disordered" evidence="1">
    <location>
        <begin position="1"/>
        <end position="58"/>
    </location>
</feature>
<feature type="domain" description="Phage shock protein PspC N-terminal" evidence="3">
    <location>
        <begin position="53"/>
        <end position="108"/>
    </location>
</feature>
<accession>A0ABQ2FBE1</accession>
<feature type="transmembrane region" description="Helical" evidence="2">
    <location>
        <begin position="83"/>
        <end position="106"/>
    </location>
</feature>